<dbReference type="Gene3D" id="3.40.1010.20">
    <property type="entry name" value="4-hydroxy-3-methylbut-2-enyl diphosphate reductase, catalytic domain"/>
    <property type="match status" value="2"/>
</dbReference>
<keyword evidence="5" id="KW-0560">Oxidoreductase</keyword>
<dbReference type="PANTHER" id="PTHR30426">
    <property type="entry name" value="4-HYDROXY-3-METHYLBUT-2-ENYL DIPHOSPHATE REDUCTASE"/>
    <property type="match status" value="1"/>
</dbReference>
<dbReference type="NCBIfam" id="NF005208">
    <property type="entry name" value="PRK06676.1"/>
    <property type="match status" value="1"/>
</dbReference>
<reference evidence="9" key="1">
    <citation type="submission" date="2005-09" db="EMBL/GenBank/DDBJ databases">
        <title>Complete genome sequence of Clostridium kluyveri and comparative genomics of Clostridia species.</title>
        <authorList>
            <person name="Inui M."/>
            <person name="Nonaka H."/>
            <person name="Shinoda Y."/>
            <person name="Ikenaga Y."/>
            <person name="Abe M."/>
            <person name="Naito K."/>
            <person name="Vertes A.A."/>
            <person name="Yukawa H."/>
        </authorList>
    </citation>
    <scope>NUCLEOTIDE SEQUENCE [LARGE SCALE GENOMIC DNA]</scope>
    <source>
        <strain evidence="9">NBRC 12016</strain>
    </source>
</reference>
<dbReference type="PROSITE" id="PS50126">
    <property type="entry name" value="S1"/>
    <property type="match status" value="3"/>
</dbReference>
<dbReference type="GO" id="GO:0016114">
    <property type="term" value="P:terpenoid biosynthetic process"/>
    <property type="evidence" value="ECO:0007669"/>
    <property type="project" value="UniProtKB-UniRule"/>
</dbReference>
<accession>B9E1Y3</accession>
<dbReference type="Pfam" id="PF02401">
    <property type="entry name" value="LYTB"/>
    <property type="match status" value="1"/>
</dbReference>
<dbReference type="HOGENOM" id="CLU_015805_3_1_9"/>
<dbReference type="NCBIfam" id="TIGR00216">
    <property type="entry name" value="ispH_lytB"/>
    <property type="match status" value="1"/>
</dbReference>
<comment type="pathway">
    <text evidence="5">Isoprenoid biosynthesis; dimethylallyl diphosphate biosynthesis; dimethylallyl diphosphate from (2E)-4-hydroxy-3-methylbutenyl diphosphate: step 1/1.</text>
</comment>
<evidence type="ECO:0000256" key="5">
    <source>
        <dbReference type="HAMAP-Rule" id="MF_00191"/>
    </source>
</evidence>
<dbReference type="EMBL" id="AP009049">
    <property type="protein sequence ID" value="BAH06508.1"/>
    <property type="molecule type" value="Genomic_DNA"/>
</dbReference>
<feature type="binding site" evidence="5">
    <location>
        <position position="129"/>
    </location>
    <ligand>
        <name>dimethylallyl diphosphate</name>
        <dbReference type="ChEBI" id="CHEBI:57623"/>
    </ligand>
</feature>
<comment type="catalytic activity">
    <reaction evidence="5">
        <text>isopentenyl diphosphate + 2 oxidized [2Fe-2S]-[ferredoxin] + H2O = (2E)-4-hydroxy-3-methylbut-2-enyl diphosphate + 2 reduced [2Fe-2S]-[ferredoxin] + 2 H(+)</text>
        <dbReference type="Rhea" id="RHEA:24488"/>
        <dbReference type="Rhea" id="RHEA-COMP:10000"/>
        <dbReference type="Rhea" id="RHEA-COMP:10001"/>
        <dbReference type="ChEBI" id="CHEBI:15377"/>
        <dbReference type="ChEBI" id="CHEBI:15378"/>
        <dbReference type="ChEBI" id="CHEBI:33737"/>
        <dbReference type="ChEBI" id="CHEBI:33738"/>
        <dbReference type="ChEBI" id="CHEBI:128753"/>
        <dbReference type="ChEBI" id="CHEBI:128769"/>
        <dbReference type="EC" id="1.17.7.4"/>
    </reaction>
</comment>
<dbReference type="GO" id="GO:0005737">
    <property type="term" value="C:cytoplasm"/>
    <property type="evidence" value="ECO:0007669"/>
    <property type="project" value="UniProtKB-ARBA"/>
</dbReference>
<evidence type="ECO:0000256" key="6">
    <source>
        <dbReference type="PROSITE-ProRule" id="PRU00182"/>
    </source>
</evidence>
<dbReference type="SUPFAM" id="SSF50249">
    <property type="entry name" value="Nucleic acid-binding proteins"/>
    <property type="match status" value="4"/>
</dbReference>
<evidence type="ECO:0000256" key="3">
    <source>
        <dbReference type="ARBA" id="ARBA00023004"/>
    </source>
</evidence>
<feature type="binding site" evidence="5">
    <location>
        <position position="267"/>
    </location>
    <ligand>
        <name>dimethylallyl diphosphate</name>
        <dbReference type="ChEBI" id="CHEBI:57623"/>
    </ligand>
</feature>
<feature type="binding site" evidence="5">
    <location>
        <position position="267"/>
    </location>
    <ligand>
        <name>(2E)-4-hydroxy-3-methylbut-2-enyl diphosphate</name>
        <dbReference type="ChEBI" id="CHEBI:128753"/>
    </ligand>
</feature>
<feature type="binding site" evidence="5">
    <location>
        <position position="15"/>
    </location>
    <ligand>
        <name>[4Fe-4S] cluster</name>
        <dbReference type="ChEBI" id="CHEBI:49883"/>
    </ligand>
</feature>
<feature type="binding site" evidence="5">
    <location>
        <position position="79"/>
    </location>
    <ligand>
        <name>dimethylallyl diphosphate</name>
        <dbReference type="ChEBI" id="CHEBI:57623"/>
    </ligand>
</feature>
<dbReference type="FunFam" id="2.40.50.140:FF:000051">
    <property type="entry name" value="RNA-binding transcriptional accessory protein"/>
    <property type="match status" value="1"/>
</dbReference>
<dbReference type="KEGG" id="ckr:CKR_1457"/>
<evidence type="ECO:0000256" key="1">
    <source>
        <dbReference type="ARBA" id="ARBA00022485"/>
    </source>
</evidence>
<feature type="binding site" evidence="5">
    <location>
        <position position="223"/>
    </location>
    <ligand>
        <name>(2E)-4-hydroxy-3-methylbut-2-enyl diphosphate</name>
        <dbReference type="ChEBI" id="CHEBI:128753"/>
    </ligand>
</feature>
<dbReference type="Pfam" id="PF00575">
    <property type="entry name" value="S1"/>
    <property type="match status" value="3"/>
</dbReference>
<dbReference type="GO" id="GO:0046872">
    <property type="term" value="F:metal ion binding"/>
    <property type="evidence" value="ECO:0007669"/>
    <property type="project" value="UniProtKB-KW"/>
</dbReference>
<dbReference type="NCBIfam" id="NF000907">
    <property type="entry name" value="PRK00087.1"/>
    <property type="match status" value="1"/>
</dbReference>
<feature type="binding site" evidence="5">
    <location>
        <position position="223"/>
    </location>
    <ligand>
        <name>dimethylallyl diphosphate</name>
        <dbReference type="ChEBI" id="CHEBI:57623"/>
    </ligand>
</feature>
<dbReference type="EC" id="1.17.7.4" evidence="5"/>
<feature type="binding site" evidence="5">
    <location>
        <position position="129"/>
    </location>
    <ligand>
        <name>(2E)-4-hydroxy-3-methylbut-2-enyl diphosphate</name>
        <dbReference type="ChEBI" id="CHEBI:128753"/>
    </ligand>
</feature>
<comment type="function">
    <text evidence="5">Catalyzes the conversion of 1-hydroxy-2-methyl-2-(E)-butenyl 4-diphosphate (HMBPP) into a mixture of isopentenyl diphosphate (IPP) and dimethylallyl diphosphate (DMAPP). Acts in the terminal step of the DOXP/MEP pathway for isoprenoid precursor biosynthesis.</text>
</comment>
<dbReference type="GO" id="GO:0003729">
    <property type="term" value="F:mRNA binding"/>
    <property type="evidence" value="ECO:0007669"/>
    <property type="project" value="UniProtKB-ARBA"/>
</dbReference>
<feature type="binding site" evidence="5">
    <location>
        <position position="267"/>
    </location>
    <ligand>
        <name>isopentenyl diphosphate</name>
        <dbReference type="ChEBI" id="CHEBI:128769"/>
    </ligand>
</feature>
<dbReference type="InterPro" id="IPR012340">
    <property type="entry name" value="NA-bd_OB-fold"/>
</dbReference>
<keyword evidence="2 5" id="KW-0479">Metal-binding</keyword>
<feature type="binding site" evidence="5">
    <location>
        <position position="44"/>
    </location>
    <ligand>
        <name>dimethylallyl diphosphate</name>
        <dbReference type="ChEBI" id="CHEBI:57623"/>
    </ligand>
</feature>
<dbReference type="UniPathway" id="UPA00059">
    <property type="reaction ID" value="UER00105"/>
</dbReference>
<feature type="binding site" evidence="5">
    <location>
        <position position="165"/>
    </location>
    <ligand>
        <name>(2E)-4-hydroxy-3-methylbut-2-enyl diphosphate</name>
        <dbReference type="ChEBI" id="CHEBI:128753"/>
    </ligand>
</feature>
<dbReference type="PROSITE" id="PS50889">
    <property type="entry name" value="S4"/>
    <property type="match status" value="1"/>
</dbReference>
<dbReference type="Gene3D" id="3.40.50.11270">
    <property type="match status" value="1"/>
</dbReference>
<dbReference type="UniPathway" id="UPA00056">
    <property type="reaction ID" value="UER00097"/>
</dbReference>
<evidence type="ECO:0000313" key="8">
    <source>
        <dbReference type="EMBL" id="BAH06508.1"/>
    </source>
</evidence>
<feature type="binding site" evidence="5">
    <location>
        <position position="79"/>
    </location>
    <ligand>
        <name>(2E)-4-hydroxy-3-methylbut-2-enyl diphosphate</name>
        <dbReference type="ChEBI" id="CHEBI:128753"/>
    </ligand>
</feature>
<keyword evidence="6" id="KW-0694">RNA-binding</keyword>
<feature type="domain" description="S1 motif" evidence="7">
    <location>
        <begin position="566"/>
        <end position="635"/>
    </location>
</feature>
<proteinExistence type="inferred from homology"/>
<feature type="binding site" evidence="5">
    <location>
        <position position="222"/>
    </location>
    <ligand>
        <name>(2E)-4-hydroxy-3-methylbut-2-enyl diphosphate</name>
        <dbReference type="ChEBI" id="CHEBI:128753"/>
    </ligand>
</feature>
<dbReference type="Proteomes" id="UP000007969">
    <property type="component" value="Chromosome"/>
</dbReference>
<feature type="binding site" evidence="5">
    <location>
        <position position="44"/>
    </location>
    <ligand>
        <name>(2E)-4-hydroxy-3-methylbut-2-enyl diphosphate</name>
        <dbReference type="ChEBI" id="CHEBI:128753"/>
    </ligand>
</feature>
<dbReference type="HAMAP" id="MF_00191">
    <property type="entry name" value="IspH"/>
    <property type="match status" value="1"/>
</dbReference>
<comment type="catalytic activity">
    <reaction evidence="5">
        <text>dimethylallyl diphosphate + 2 oxidized [2Fe-2S]-[ferredoxin] + H2O = (2E)-4-hydroxy-3-methylbut-2-enyl diphosphate + 2 reduced [2Fe-2S]-[ferredoxin] + 2 H(+)</text>
        <dbReference type="Rhea" id="RHEA:24825"/>
        <dbReference type="Rhea" id="RHEA-COMP:10000"/>
        <dbReference type="Rhea" id="RHEA-COMP:10001"/>
        <dbReference type="ChEBI" id="CHEBI:15377"/>
        <dbReference type="ChEBI" id="CHEBI:15378"/>
        <dbReference type="ChEBI" id="CHEBI:33737"/>
        <dbReference type="ChEBI" id="CHEBI:33738"/>
        <dbReference type="ChEBI" id="CHEBI:57623"/>
        <dbReference type="ChEBI" id="CHEBI:128753"/>
        <dbReference type="EC" id="1.17.7.4"/>
    </reaction>
</comment>
<keyword evidence="1 5" id="KW-0004">4Fe-4S</keyword>
<feature type="domain" description="S1 motif" evidence="7">
    <location>
        <begin position="481"/>
        <end position="549"/>
    </location>
</feature>
<dbReference type="CDD" id="cd13944">
    <property type="entry name" value="lytB_ispH"/>
    <property type="match status" value="1"/>
</dbReference>
<dbReference type="CDD" id="cd04465">
    <property type="entry name" value="S1_RPS1_repeat_ec2_hs2"/>
    <property type="match status" value="1"/>
</dbReference>
<comment type="pathway">
    <text evidence="5">Isoprenoid biosynthesis; isopentenyl diphosphate biosynthesis via DXP pathway; isopentenyl diphosphate from 1-deoxy-D-xylulose 5-phosphate: step 6/6.</text>
</comment>
<dbReference type="InterPro" id="IPR035104">
    <property type="entry name" value="Ribosomal_protein_S1-like"/>
</dbReference>
<name>B9E1Y3_CLOK1</name>
<feature type="binding site" evidence="5">
    <location>
        <position position="79"/>
    </location>
    <ligand>
        <name>isopentenyl diphosphate</name>
        <dbReference type="ChEBI" id="CHEBI:128769"/>
    </ligand>
</feature>
<keyword evidence="5" id="KW-0414">Isoprene biosynthesis</keyword>
<dbReference type="CDD" id="cd05687">
    <property type="entry name" value="S1_RPS1_repeat_ec1_hs1"/>
    <property type="match status" value="1"/>
</dbReference>
<dbReference type="AlphaFoldDB" id="B9E1Y3"/>
<feature type="binding site" evidence="5">
    <location>
        <position position="129"/>
    </location>
    <ligand>
        <name>isopentenyl diphosphate</name>
        <dbReference type="ChEBI" id="CHEBI:128769"/>
    </ligand>
</feature>
<feature type="binding site" evidence="5">
    <location>
        <position position="223"/>
    </location>
    <ligand>
        <name>isopentenyl diphosphate</name>
        <dbReference type="ChEBI" id="CHEBI:128769"/>
    </ligand>
</feature>
<evidence type="ECO:0000259" key="7">
    <source>
        <dbReference type="PROSITE" id="PS50126"/>
    </source>
</evidence>
<comment type="similarity">
    <text evidence="5">Belongs to the IspH family.</text>
</comment>
<dbReference type="Gene3D" id="2.40.50.140">
    <property type="entry name" value="Nucleic acid-binding proteins"/>
    <property type="match status" value="3"/>
</dbReference>
<feature type="binding site" evidence="5">
    <location>
        <position position="101"/>
    </location>
    <ligand>
        <name>[4Fe-4S] cluster</name>
        <dbReference type="ChEBI" id="CHEBI:49883"/>
    </ligand>
</feature>
<feature type="binding site" evidence="5">
    <location>
        <position position="222"/>
    </location>
    <ligand>
        <name>dimethylallyl diphosphate</name>
        <dbReference type="ChEBI" id="CHEBI:57623"/>
    </ligand>
</feature>
<feature type="binding site" evidence="5">
    <location>
        <position position="221"/>
    </location>
    <ligand>
        <name>(2E)-4-hydroxy-3-methylbut-2-enyl diphosphate</name>
        <dbReference type="ChEBI" id="CHEBI:128753"/>
    </ligand>
</feature>
<organism evidence="8 9">
    <name type="scientific">Clostridium kluyveri (strain NBRC 12016)</name>
    <dbReference type="NCBI Taxonomy" id="583346"/>
    <lineage>
        <taxon>Bacteria</taxon>
        <taxon>Bacillati</taxon>
        <taxon>Bacillota</taxon>
        <taxon>Clostridia</taxon>
        <taxon>Eubacteriales</taxon>
        <taxon>Clostridiaceae</taxon>
        <taxon>Clostridium</taxon>
    </lineage>
</organism>
<gene>
    <name evidence="5" type="primary">ispH</name>
    <name evidence="8" type="ordered locus">CKR_1457</name>
</gene>
<feature type="active site" description="Proton donor" evidence="5">
    <location>
        <position position="131"/>
    </location>
</feature>
<dbReference type="PANTHER" id="PTHR30426:SF0">
    <property type="entry name" value="4-HYDROXY-3-METHYLBUT-2-ENYL DIPHOSPHATE REDUCTASE"/>
    <property type="match status" value="1"/>
</dbReference>
<sequence length="640" mass="72113">MNSMNIILADKSGFCFGVERAVTEAISAREKFKKKIYTLGPLIHNSDVVNNLKKKGIYPIELDDICSLKEDDVVVIRSHGVAKDILTLLENKKINVVNATCPYVSNIQKKVEKYYKLGYSILIVGDINHPEVVGINGWCENTGIISKNGVDLDKLPLKICIVSQTTEKQSNWEKVLNIVAKECREFIAFNTICSATEFRQKAAECISKKVDMMVVIGGKNSSNTTKLYEICKSNCNNTIHVENSGEIPDNIIKTNKIKTIGVTAGASTPNWIIKEAVLKMSDDKNLELNEQLSYMDKNDTQIILGEKIKGIVISVNSKEAFLNIGYKSDGVLPKSEITKEEDNNLEELIHIGDELDVKVVRRQNEDGYVVLSKLELDRENAYKELEDANINNTCLKVTVKEDVNGGLVANYKGARVFIPASHVELYHVNDLSQYVDKELEVNIIEFKQERKGTRVVASRREILRIEREKREEETWNRLEKDMVVEGEVRRLTDFGAFVDVQGVDGLLHVSELSWGRVNKPGDVLKIGDKIQVYILDVNREKKKLSLSLKKLMEDPWNNVDIKYPVGNVVLGKVVRFANFGAFVELEPGVDALVHISQISHKRIDKPSDALEIEQEIKAKILEVNKESEKIALSIKEVDEI</sequence>
<dbReference type="SMART" id="SM00316">
    <property type="entry name" value="S1"/>
    <property type="match status" value="4"/>
</dbReference>
<evidence type="ECO:0000256" key="4">
    <source>
        <dbReference type="ARBA" id="ARBA00023014"/>
    </source>
</evidence>
<feature type="binding site" evidence="5">
    <location>
        <position position="44"/>
    </location>
    <ligand>
        <name>isopentenyl diphosphate</name>
        <dbReference type="ChEBI" id="CHEBI:128769"/>
    </ligand>
</feature>
<dbReference type="PRINTS" id="PR00681">
    <property type="entry name" value="RIBOSOMALS1"/>
</dbReference>
<feature type="binding site" evidence="5">
    <location>
        <position position="221"/>
    </location>
    <ligand>
        <name>isopentenyl diphosphate</name>
        <dbReference type="ChEBI" id="CHEBI:128769"/>
    </ligand>
</feature>
<comment type="cofactor">
    <cofactor evidence="5">
        <name>[4Fe-4S] cluster</name>
        <dbReference type="ChEBI" id="CHEBI:49883"/>
    </cofactor>
    <text evidence="5">Binds 1 [4Fe-4S] cluster per subunit.</text>
</comment>
<evidence type="ECO:0000313" key="9">
    <source>
        <dbReference type="Proteomes" id="UP000007969"/>
    </source>
</evidence>
<evidence type="ECO:0000256" key="2">
    <source>
        <dbReference type="ARBA" id="ARBA00022723"/>
    </source>
</evidence>
<feature type="binding site" evidence="5">
    <location>
        <position position="193"/>
    </location>
    <ligand>
        <name>[4Fe-4S] cluster</name>
        <dbReference type="ChEBI" id="CHEBI:49883"/>
    </ligand>
</feature>
<protein>
    <recommendedName>
        <fullName evidence="5">4-hydroxy-3-methylbut-2-enyl diphosphate reductase</fullName>
        <shortName evidence="5">HMBPP reductase</shortName>
        <ecNumber evidence="5">1.17.7.4</ecNumber>
    </recommendedName>
</protein>
<dbReference type="InterPro" id="IPR003029">
    <property type="entry name" value="S1_domain"/>
</dbReference>
<dbReference type="CDD" id="cd05688">
    <property type="entry name" value="S1_RPS1_repeat_ec3"/>
    <property type="match status" value="1"/>
</dbReference>
<feature type="domain" description="S1 motif" evidence="7">
    <location>
        <begin position="305"/>
        <end position="374"/>
    </location>
</feature>
<dbReference type="GO" id="GO:0050992">
    <property type="term" value="P:dimethylallyl diphosphate biosynthetic process"/>
    <property type="evidence" value="ECO:0007669"/>
    <property type="project" value="UniProtKB-UniRule"/>
</dbReference>
<dbReference type="GO" id="GO:0051539">
    <property type="term" value="F:4 iron, 4 sulfur cluster binding"/>
    <property type="evidence" value="ECO:0007669"/>
    <property type="project" value="UniProtKB-UniRule"/>
</dbReference>
<dbReference type="GO" id="GO:0051745">
    <property type="term" value="F:4-hydroxy-3-methylbut-2-enyl diphosphate reductase activity"/>
    <property type="evidence" value="ECO:0007669"/>
    <property type="project" value="UniProtKB-UniRule"/>
</dbReference>
<dbReference type="GO" id="GO:0019288">
    <property type="term" value="P:isopentenyl diphosphate biosynthetic process, methylerythritol 4-phosphate pathway"/>
    <property type="evidence" value="ECO:0007669"/>
    <property type="project" value="UniProtKB-UniRule"/>
</dbReference>
<keyword evidence="3 5" id="KW-0408">Iron</keyword>
<dbReference type="InterPro" id="IPR003451">
    <property type="entry name" value="LytB/IspH"/>
</dbReference>
<feature type="binding site" evidence="5">
    <location>
        <position position="221"/>
    </location>
    <ligand>
        <name>dimethylallyl diphosphate</name>
        <dbReference type="ChEBI" id="CHEBI:57623"/>
    </ligand>
</feature>
<keyword evidence="4 5" id="KW-0411">Iron-sulfur</keyword>
<feature type="binding site" evidence="5">
    <location>
        <position position="222"/>
    </location>
    <ligand>
        <name>isopentenyl diphosphate</name>
        <dbReference type="ChEBI" id="CHEBI:128769"/>
    </ligand>
</feature>